<evidence type="ECO:0000256" key="2">
    <source>
        <dbReference type="ARBA" id="ARBA00022553"/>
    </source>
</evidence>
<name>A0AAV2I841_LYMST</name>
<feature type="compositionally biased region" description="Polar residues" evidence="3">
    <location>
        <begin position="63"/>
        <end position="72"/>
    </location>
</feature>
<evidence type="ECO:0000313" key="4">
    <source>
        <dbReference type="EMBL" id="CAL1542298.1"/>
    </source>
</evidence>
<dbReference type="EMBL" id="CAXITT010000479">
    <property type="protein sequence ID" value="CAL1542298.1"/>
    <property type="molecule type" value="Genomic_DNA"/>
</dbReference>
<sequence length="387" mass="43098">MTRSSKPMPEISLPVDMNRFHSAIRDDLILPDRFFSSSFPSSRCNSLKTKRGSSTRREKRWSHSMTRSNSVSLPDCSDSERRIAAPLSKQKCRMCTVRAFKTTSKGVVDSGSFSKSLSSNSLLSSGSLNTSHGSGDFYSRSTSVERNRESSVDSNDDSEGAPSISSAPFYFRTVVLGAPGVGKSSLIQQLTRCDPSNDDDEPRFVDSGAIVSVQLDGQESTMEFISGSDLLDLECYKADAYILMYAVSEPESFTRASTLLTYLRQDMGTDRTMFLVANKSDLVRQRVVSSIEAKKFSQNNDCHFLETSTALNINIDQLLIGILCNIKKQLTPLSQHEQDNNFRQKCPSTERRPRSPKRALSAISNFLKQACRRDSRRRDVTPVPQLA</sequence>
<proteinExistence type="inferred from homology"/>
<accession>A0AAV2I841</accession>
<feature type="region of interest" description="Disordered" evidence="3">
    <location>
        <begin position="336"/>
        <end position="358"/>
    </location>
</feature>
<feature type="region of interest" description="Disordered" evidence="3">
    <location>
        <begin position="46"/>
        <end position="77"/>
    </location>
</feature>
<dbReference type="PANTHER" id="PTHR45775:SF6">
    <property type="entry name" value="RAD, GEM_KIR FAMILY MEMBER 2, ISOFORM C"/>
    <property type="match status" value="1"/>
</dbReference>
<dbReference type="GO" id="GO:0005246">
    <property type="term" value="F:calcium channel regulator activity"/>
    <property type="evidence" value="ECO:0007669"/>
    <property type="project" value="TreeGrafter"/>
</dbReference>
<dbReference type="SUPFAM" id="SSF52540">
    <property type="entry name" value="P-loop containing nucleoside triphosphate hydrolases"/>
    <property type="match status" value="1"/>
</dbReference>
<dbReference type="Gene3D" id="3.40.50.300">
    <property type="entry name" value="P-loop containing nucleotide triphosphate hydrolases"/>
    <property type="match status" value="1"/>
</dbReference>
<feature type="compositionally biased region" description="Basic residues" evidence="3">
    <location>
        <begin position="48"/>
        <end position="62"/>
    </location>
</feature>
<feature type="region of interest" description="Disordered" evidence="3">
    <location>
        <begin position="118"/>
        <end position="162"/>
    </location>
</feature>
<dbReference type="PROSITE" id="PS51421">
    <property type="entry name" value="RAS"/>
    <property type="match status" value="1"/>
</dbReference>
<dbReference type="Pfam" id="PF00071">
    <property type="entry name" value="Ras"/>
    <property type="match status" value="1"/>
</dbReference>
<feature type="compositionally biased region" description="Low complexity" evidence="3">
    <location>
        <begin position="118"/>
        <end position="135"/>
    </location>
</feature>
<gene>
    <name evidence="4" type="ORF">GSLYS_00015892001</name>
</gene>
<dbReference type="AlphaFoldDB" id="A0AAV2I841"/>
<dbReference type="PROSITE" id="PS51419">
    <property type="entry name" value="RAB"/>
    <property type="match status" value="1"/>
</dbReference>
<comment type="similarity">
    <text evidence="1">Belongs to the small GTPase superfamily. RGK family.</text>
</comment>
<dbReference type="InterPro" id="IPR001806">
    <property type="entry name" value="Small_GTPase"/>
</dbReference>
<comment type="caution">
    <text evidence="4">The sequence shown here is derived from an EMBL/GenBank/DDBJ whole genome shotgun (WGS) entry which is preliminary data.</text>
</comment>
<dbReference type="SMART" id="SM00173">
    <property type="entry name" value="RAS"/>
    <property type="match status" value="1"/>
</dbReference>
<dbReference type="GO" id="GO:0003924">
    <property type="term" value="F:GTPase activity"/>
    <property type="evidence" value="ECO:0007669"/>
    <property type="project" value="InterPro"/>
</dbReference>
<protein>
    <recommendedName>
        <fullName evidence="6">GTP-binding protein REM 1</fullName>
    </recommendedName>
</protein>
<evidence type="ECO:0008006" key="6">
    <source>
        <dbReference type="Google" id="ProtNLM"/>
    </source>
</evidence>
<dbReference type="InterPro" id="IPR051641">
    <property type="entry name" value="RGK_GTP-binding_reg"/>
</dbReference>
<evidence type="ECO:0000313" key="5">
    <source>
        <dbReference type="Proteomes" id="UP001497497"/>
    </source>
</evidence>
<dbReference type="InterPro" id="IPR027417">
    <property type="entry name" value="P-loop_NTPase"/>
</dbReference>
<reference evidence="4 5" key="1">
    <citation type="submission" date="2024-04" db="EMBL/GenBank/DDBJ databases">
        <authorList>
            <consortium name="Genoscope - CEA"/>
            <person name="William W."/>
        </authorList>
    </citation>
    <scope>NUCLEOTIDE SEQUENCE [LARGE SCALE GENOMIC DNA]</scope>
</reference>
<organism evidence="4 5">
    <name type="scientific">Lymnaea stagnalis</name>
    <name type="common">Great pond snail</name>
    <name type="synonym">Helix stagnalis</name>
    <dbReference type="NCBI Taxonomy" id="6523"/>
    <lineage>
        <taxon>Eukaryota</taxon>
        <taxon>Metazoa</taxon>
        <taxon>Spiralia</taxon>
        <taxon>Lophotrochozoa</taxon>
        <taxon>Mollusca</taxon>
        <taxon>Gastropoda</taxon>
        <taxon>Heterobranchia</taxon>
        <taxon>Euthyneura</taxon>
        <taxon>Panpulmonata</taxon>
        <taxon>Hygrophila</taxon>
        <taxon>Lymnaeoidea</taxon>
        <taxon>Lymnaeidae</taxon>
        <taxon>Lymnaea</taxon>
    </lineage>
</organism>
<keyword evidence="5" id="KW-1185">Reference proteome</keyword>
<dbReference type="GO" id="GO:0005886">
    <property type="term" value="C:plasma membrane"/>
    <property type="evidence" value="ECO:0007669"/>
    <property type="project" value="TreeGrafter"/>
</dbReference>
<evidence type="ECO:0000256" key="3">
    <source>
        <dbReference type="SAM" id="MobiDB-lite"/>
    </source>
</evidence>
<dbReference type="Proteomes" id="UP001497497">
    <property type="component" value="Unassembled WGS sequence"/>
</dbReference>
<dbReference type="PANTHER" id="PTHR45775">
    <property type="entry name" value="RAD, GEM/KIR FAMILY MEMBER 2, ISOFORM C"/>
    <property type="match status" value="1"/>
</dbReference>
<dbReference type="SMART" id="SM00175">
    <property type="entry name" value="RAB"/>
    <property type="match status" value="1"/>
</dbReference>
<feature type="compositionally biased region" description="Basic and acidic residues" evidence="3">
    <location>
        <begin position="336"/>
        <end position="353"/>
    </location>
</feature>
<evidence type="ECO:0000256" key="1">
    <source>
        <dbReference type="ARBA" id="ARBA00008846"/>
    </source>
</evidence>
<dbReference type="GO" id="GO:0005525">
    <property type="term" value="F:GTP binding"/>
    <property type="evidence" value="ECO:0007669"/>
    <property type="project" value="InterPro"/>
</dbReference>
<keyword evidence="2" id="KW-0597">Phosphoprotein</keyword>
<dbReference type="PRINTS" id="PR00449">
    <property type="entry name" value="RASTRNSFRMNG"/>
</dbReference>